<name>A0A835Y6P1_9CHLO</name>
<dbReference type="AlphaFoldDB" id="A0A835Y6P1"/>
<evidence type="ECO:0000313" key="2">
    <source>
        <dbReference type="EMBL" id="KAG2497026.1"/>
    </source>
</evidence>
<keyword evidence="3" id="KW-1185">Reference proteome</keyword>
<gene>
    <name evidence="2" type="ORF">HYH03_005029</name>
</gene>
<proteinExistence type="predicted"/>
<reference evidence="2" key="1">
    <citation type="journal article" date="2020" name="bioRxiv">
        <title>Comparative genomics of Chlamydomonas.</title>
        <authorList>
            <person name="Craig R.J."/>
            <person name="Hasan A.R."/>
            <person name="Ness R.W."/>
            <person name="Keightley P.D."/>
        </authorList>
    </citation>
    <scope>NUCLEOTIDE SEQUENCE</scope>
    <source>
        <strain evidence="2">CCAP 11/70</strain>
    </source>
</reference>
<evidence type="ECO:0000313" key="3">
    <source>
        <dbReference type="Proteomes" id="UP000612055"/>
    </source>
</evidence>
<accession>A0A835Y6P1</accession>
<feature type="region of interest" description="Disordered" evidence="1">
    <location>
        <begin position="235"/>
        <end position="257"/>
    </location>
</feature>
<sequence length="257" mass="28222">MATKDYGDGWAVRVCNRKGHLLSVEATVQCDLDAASFFALGMHPGLRTLMRSREVHKDCVVLIAQPLYKEVTVTQTTDGDGVLRKKHDESLLHITEDRRNPAALTVTFKALKSTCFKKYTGTTAFRPVTDPATGRVVGSRAESTQDILPKGTPTWLTRMPLLGHILREACLKHVRALLLELKAAADKVVAHAAATGVSHAEAVEAVCDPTGEWAAKQAEELRQAAAQRQQGLRSFAFDDAWEEEEEDEEGEGEEDTL</sequence>
<comment type="caution">
    <text evidence="2">The sequence shown here is derived from an EMBL/GenBank/DDBJ whole genome shotgun (WGS) entry which is preliminary data.</text>
</comment>
<dbReference type="Proteomes" id="UP000612055">
    <property type="component" value="Unassembled WGS sequence"/>
</dbReference>
<feature type="compositionally biased region" description="Acidic residues" evidence="1">
    <location>
        <begin position="239"/>
        <end position="257"/>
    </location>
</feature>
<evidence type="ECO:0000256" key="1">
    <source>
        <dbReference type="SAM" id="MobiDB-lite"/>
    </source>
</evidence>
<dbReference type="OrthoDB" id="530906at2759"/>
<dbReference type="EMBL" id="JAEHOE010000016">
    <property type="protein sequence ID" value="KAG2497026.1"/>
    <property type="molecule type" value="Genomic_DNA"/>
</dbReference>
<organism evidence="2 3">
    <name type="scientific">Edaphochlamys debaryana</name>
    <dbReference type="NCBI Taxonomy" id="47281"/>
    <lineage>
        <taxon>Eukaryota</taxon>
        <taxon>Viridiplantae</taxon>
        <taxon>Chlorophyta</taxon>
        <taxon>core chlorophytes</taxon>
        <taxon>Chlorophyceae</taxon>
        <taxon>CS clade</taxon>
        <taxon>Chlamydomonadales</taxon>
        <taxon>Chlamydomonadales incertae sedis</taxon>
        <taxon>Edaphochlamys</taxon>
    </lineage>
</organism>
<protein>
    <submittedName>
        <fullName evidence="2">Uncharacterized protein</fullName>
    </submittedName>
</protein>